<dbReference type="RefSeq" id="WP_282533516.1">
    <property type="nucleotide sequence ID" value="NZ_JASCIS010000003.1"/>
</dbReference>
<keyword evidence="10" id="KW-1185">Reference proteome</keyword>
<organism evidence="9 10">
    <name type="scientific">Streptomyces luteolus</name>
    <dbReference type="NCBI Taxonomy" id="3043615"/>
    <lineage>
        <taxon>Bacteria</taxon>
        <taxon>Bacillati</taxon>
        <taxon>Actinomycetota</taxon>
        <taxon>Actinomycetes</taxon>
        <taxon>Kitasatosporales</taxon>
        <taxon>Streptomycetaceae</taxon>
        <taxon>Streptomyces</taxon>
    </lineage>
</organism>
<evidence type="ECO:0000259" key="8">
    <source>
        <dbReference type="SMART" id="SM00776"/>
    </source>
</evidence>
<dbReference type="PANTHER" id="PTHR11452">
    <property type="entry name" value="ALPHA-GALACTOSIDASE/ALPHA-N-ACETYLGALACTOSAMINIDASE"/>
    <property type="match status" value="1"/>
</dbReference>
<comment type="catalytic activity">
    <reaction evidence="5">
        <text>Hydrolysis of terminal, non-reducing alpha-D-galactose residues in alpha-D-galactosides, including galactose oligosaccharides, galactomannans and galactolipids.</text>
        <dbReference type="EC" id="3.2.1.22"/>
    </reaction>
</comment>
<dbReference type="InterPro" id="IPR038637">
    <property type="entry name" value="NPCBM_sf"/>
</dbReference>
<evidence type="ECO:0000256" key="1">
    <source>
        <dbReference type="ARBA" id="ARBA00009743"/>
    </source>
</evidence>
<dbReference type="InterPro" id="IPR017853">
    <property type="entry name" value="GH"/>
</dbReference>
<evidence type="ECO:0000256" key="4">
    <source>
        <dbReference type="ARBA" id="ARBA00023295"/>
    </source>
</evidence>
<dbReference type="InterPro" id="IPR013783">
    <property type="entry name" value="Ig-like_fold"/>
</dbReference>
<dbReference type="InterPro" id="IPR000111">
    <property type="entry name" value="Glyco_hydro_27/36_CS"/>
</dbReference>
<dbReference type="SUPFAM" id="SSF51445">
    <property type="entry name" value="(Trans)glycosidases"/>
    <property type="match status" value="1"/>
</dbReference>
<comment type="similarity">
    <text evidence="1 5">Belongs to the glycosyl hydrolase 27 family.</text>
</comment>
<dbReference type="PRINTS" id="PR00740">
    <property type="entry name" value="GLHYDRLASE27"/>
</dbReference>
<evidence type="ECO:0000256" key="5">
    <source>
        <dbReference type="RuleBase" id="RU361168"/>
    </source>
</evidence>
<dbReference type="Gene3D" id="3.20.20.70">
    <property type="entry name" value="Aldolase class I"/>
    <property type="match status" value="1"/>
</dbReference>
<dbReference type="InterPro" id="IPR008979">
    <property type="entry name" value="Galactose-bd-like_sf"/>
</dbReference>
<evidence type="ECO:0000256" key="3">
    <source>
        <dbReference type="ARBA" id="ARBA00022801"/>
    </source>
</evidence>
<dbReference type="SUPFAM" id="SSF49785">
    <property type="entry name" value="Galactose-binding domain-like"/>
    <property type="match status" value="1"/>
</dbReference>
<evidence type="ECO:0000256" key="6">
    <source>
        <dbReference type="SAM" id="MobiDB-lite"/>
    </source>
</evidence>
<reference evidence="9 10" key="1">
    <citation type="submission" date="2023-05" db="EMBL/GenBank/DDBJ databases">
        <title>Draft genome sequence of Streptomyces sp. B-S-A12 isolated from a cave soil in Thailand.</title>
        <authorList>
            <person name="Chamroensaksri N."/>
            <person name="Muangham S."/>
        </authorList>
    </citation>
    <scope>NUCLEOTIDE SEQUENCE [LARGE SCALE GENOMIC DNA]</scope>
    <source>
        <strain evidence="9 10">B-S-A12</strain>
    </source>
</reference>
<keyword evidence="5" id="KW-1015">Disulfide bond</keyword>
<dbReference type="InterPro" id="IPR013780">
    <property type="entry name" value="Glyco_hydro_b"/>
</dbReference>
<feature type="compositionally biased region" description="Low complexity" evidence="6">
    <location>
        <begin position="24"/>
        <end position="38"/>
    </location>
</feature>
<dbReference type="PROSITE" id="PS00512">
    <property type="entry name" value="ALPHA_GALACTOSIDASE"/>
    <property type="match status" value="1"/>
</dbReference>
<dbReference type="PANTHER" id="PTHR11452:SF75">
    <property type="entry name" value="ALPHA-GALACTOSIDASE MEL1"/>
    <property type="match status" value="1"/>
</dbReference>
<dbReference type="CDD" id="cd14792">
    <property type="entry name" value="GH27"/>
    <property type="match status" value="1"/>
</dbReference>
<dbReference type="EMBL" id="JASCIS010000003">
    <property type="protein sequence ID" value="MDI3417587.1"/>
    <property type="molecule type" value="Genomic_DNA"/>
</dbReference>
<dbReference type="Pfam" id="PF16499">
    <property type="entry name" value="Melibiase_2"/>
    <property type="match status" value="1"/>
</dbReference>
<dbReference type="Pfam" id="PF08305">
    <property type="entry name" value="NPCBM"/>
    <property type="match status" value="1"/>
</dbReference>
<dbReference type="EC" id="3.2.1.22" evidence="5"/>
<feature type="domain" description="Glycosyl hydrolase family 98 putative carbohydrate-binding module" evidence="8">
    <location>
        <begin position="528"/>
        <end position="677"/>
    </location>
</feature>
<dbReference type="SMART" id="SM00776">
    <property type="entry name" value="NPCBM"/>
    <property type="match status" value="1"/>
</dbReference>
<evidence type="ECO:0000313" key="9">
    <source>
        <dbReference type="EMBL" id="MDI3417587.1"/>
    </source>
</evidence>
<evidence type="ECO:0000256" key="7">
    <source>
        <dbReference type="SAM" id="SignalP"/>
    </source>
</evidence>
<accession>A0ABT6SPQ7</accession>
<evidence type="ECO:0000313" key="10">
    <source>
        <dbReference type="Proteomes" id="UP001237105"/>
    </source>
</evidence>
<dbReference type="Proteomes" id="UP001237105">
    <property type="component" value="Unassembled WGS sequence"/>
</dbReference>
<dbReference type="InterPro" id="IPR013785">
    <property type="entry name" value="Aldolase_TIM"/>
</dbReference>
<keyword evidence="4 5" id="KW-0326">Glycosidase</keyword>
<keyword evidence="3 5" id="KW-0378">Hydrolase</keyword>
<dbReference type="Gene3D" id="2.60.40.1180">
    <property type="entry name" value="Golgi alpha-mannosidase II"/>
    <property type="match status" value="1"/>
</dbReference>
<comment type="caution">
    <text evidence="9">The sequence shown here is derived from an EMBL/GenBank/DDBJ whole genome shotgun (WGS) entry which is preliminary data.</text>
</comment>
<dbReference type="InterPro" id="IPR018905">
    <property type="entry name" value="A-galactase_NEW3"/>
</dbReference>
<feature type="signal peptide" evidence="7">
    <location>
        <begin position="1"/>
        <end position="24"/>
    </location>
</feature>
<dbReference type="Gene3D" id="2.60.120.1060">
    <property type="entry name" value="NPCBM/NEW2 domain"/>
    <property type="match status" value="1"/>
</dbReference>
<sequence length="678" mass="73029">MRRVLTAVLGLALLGAALTPASSAATPAEPATTVTPLTQTPSLARTPPMGWNSWNAVGCDVDQKLITDTADAIAANGMKDVGYEYVNIDDCWSLKQRDTQGRLVADPQKFPQGMKWLADYVHDRGLKLGIYGDAGTATCAGYPGSLGHEKADARTFADWGIDYLKYDNCNNEGLPAVDRYRAMGEALAEAGRPILFSICEWGANQPWNWGTSVGGQMWRTTGDITDDWDSVKSIIRKNLTLAEHAGPGHWNDPDMLQVGNGGMSEREYRTHFGMWAMMAAPLLAGTDLAKASDTTMELLLNRELVDVNQDRLGKQADVVAAEGGRYVLAKPLEDGSVALALYNENDYAATISTSAKDAGLPPAEEYTLRDLFTHTEARTTGTLRASVPAHGVVIHRVRPSEAGDTVTPARSFGLDVPLLYDGAPAPLVTPGKSATIRTRLTDLGRTPLLDARVRLEAPSGWSVKPQDRTSAQFVREDRPLATRWQVTPPAGLDPGRYRLTSTARYRLPHGRTVADTATTLVTVAKAPPPGESYLSDTEWVSSTNGWGPVERDMANGDQARGDGTPLTIDGTAYAKGLGTHAWSEAVYYTAGRCSRLTARVGVDDSQDDVAPQRGTVTFEVWKDGTKRVDTGTLSWRDPAVPIDADLEGARFVSLIATTAADGNGNDHANWADVRVSCT</sequence>
<dbReference type="Pfam" id="PF17801">
    <property type="entry name" value="Melibiase_C"/>
    <property type="match status" value="1"/>
</dbReference>
<dbReference type="InterPro" id="IPR013222">
    <property type="entry name" value="Glyco_hyd_98_carb-bd"/>
</dbReference>
<dbReference type="InterPro" id="IPR002241">
    <property type="entry name" value="Glyco_hydro_27"/>
</dbReference>
<dbReference type="SUPFAM" id="SSF51011">
    <property type="entry name" value="Glycosyl hydrolase domain"/>
    <property type="match status" value="1"/>
</dbReference>
<evidence type="ECO:0000256" key="2">
    <source>
        <dbReference type="ARBA" id="ARBA00022729"/>
    </source>
</evidence>
<protein>
    <recommendedName>
        <fullName evidence="5">Alpha-galactosidase</fullName>
        <ecNumber evidence="5">3.2.1.22</ecNumber>
    </recommendedName>
    <alternativeName>
        <fullName evidence="5">Melibiase</fullName>
    </alternativeName>
</protein>
<gene>
    <name evidence="9" type="ORF">QIT00_03240</name>
</gene>
<feature type="chain" id="PRO_5046272339" description="Alpha-galactosidase" evidence="7">
    <location>
        <begin position="25"/>
        <end position="678"/>
    </location>
</feature>
<proteinExistence type="inferred from homology"/>
<dbReference type="InterPro" id="IPR041233">
    <property type="entry name" value="Melibiase_C"/>
</dbReference>
<name>A0ABT6SPQ7_9ACTN</name>
<keyword evidence="2 7" id="KW-0732">Signal</keyword>
<dbReference type="Gene3D" id="2.60.40.10">
    <property type="entry name" value="Immunoglobulins"/>
    <property type="match status" value="1"/>
</dbReference>
<dbReference type="Pfam" id="PF10633">
    <property type="entry name" value="NPCBM_assoc"/>
    <property type="match status" value="1"/>
</dbReference>
<feature type="region of interest" description="Disordered" evidence="6">
    <location>
        <begin position="24"/>
        <end position="45"/>
    </location>
</feature>